<dbReference type="AlphaFoldDB" id="A0A081NAT0"/>
<evidence type="ECO:0000313" key="5">
    <source>
        <dbReference type="Proteomes" id="UP000028006"/>
    </source>
</evidence>
<evidence type="ECO:0000256" key="2">
    <source>
        <dbReference type="ARBA" id="ARBA00023002"/>
    </source>
</evidence>
<protein>
    <recommendedName>
        <fullName evidence="6">SDR family oxidoreductase</fullName>
    </recommendedName>
</protein>
<evidence type="ECO:0000313" key="4">
    <source>
        <dbReference type="EMBL" id="KEQ15553.1"/>
    </source>
</evidence>
<feature type="region of interest" description="Disordered" evidence="3">
    <location>
        <begin position="201"/>
        <end position="221"/>
    </location>
</feature>
<dbReference type="PANTHER" id="PTHR43669">
    <property type="entry name" value="5-KETO-D-GLUCONATE 5-REDUCTASE"/>
    <property type="match status" value="1"/>
</dbReference>
<dbReference type="InterPro" id="IPR002347">
    <property type="entry name" value="SDR_fam"/>
</dbReference>
<name>A0A081NAT0_9GAMM</name>
<sequence length="292" mass="31296">MQDFNNKVAVVTGGASGVGKAISKLLASLGAKVVVSDIEAKALDAAVAGIVEKGGEAIACQADVTSPESMQNLVDTSVKQYGEIHLVFANAGVGTGEGGPMWEYSLNDWEWGFNVNTWGLIHSINAFIPLLVKQNKEAHFIVTGSGNGAFVMMPNTPIYTASKAAVQAITENLHYQLQGAQSPVKVNALFPGPHVVNSGIFNSERNRPEDLPVDPKKQDSGIHSVEDMRNIMAQYGQKLETTEPEEVAQHAIDGIKADKFWICPRTEKSTLAFKARVESILTGETPTPPNVL</sequence>
<dbReference type="EMBL" id="JOKG01000001">
    <property type="protein sequence ID" value="KEQ15553.1"/>
    <property type="molecule type" value="Genomic_DNA"/>
</dbReference>
<reference evidence="4 5" key="1">
    <citation type="submission" date="2014-06" db="EMBL/GenBank/DDBJ databases">
        <title>Whole Genome Sequences of Three Symbiotic Endozoicomonas Bacteria.</title>
        <authorList>
            <person name="Neave M.J."/>
            <person name="Apprill A."/>
            <person name="Voolstra C.R."/>
        </authorList>
    </citation>
    <scope>NUCLEOTIDE SEQUENCE [LARGE SCALE GENOMIC DNA]</scope>
    <source>
        <strain evidence="4 5">LMG 24815</strain>
    </source>
</reference>
<dbReference type="GO" id="GO:0016491">
    <property type="term" value="F:oxidoreductase activity"/>
    <property type="evidence" value="ECO:0007669"/>
    <property type="project" value="UniProtKB-KW"/>
</dbReference>
<gene>
    <name evidence="4" type="ORF">GZ77_02750</name>
</gene>
<evidence type="ECO:0000256" key="1">
    <source>
        <dbReference type="ARBA" id="ARBA00006484"/>
    </source>
</evidence>
<dbReference type="InterPro" id="IPR036291">
    <property type="entry name" value="NAD(P)-bd_dom_sf"/>
</dbReference>
<dbReference type="SUPFAM" id="SSF51735">
    <property type="entry name" value="NAD(P)-binding Rossmann-fold domains"/>
    <property type="match status" value="1"/>
</dbReference>
<dbReference type="PRINTS" id="PR00081">
    <property type="entry name" value="GDHRDH"/>
</dbReference>
<feature type="compositionally biased region" description="Basic and acidic residues" evidence="3">
    <location>
        <begin position="204"/>
        <end position="221"/>
    </location>
</feature>
<dbReference type="Pfam" id="PF00106">
    <property type="entry name" value="adh_short"/>
    <property type="match status" value="1"/>
</dbReference>
<dbReference type="eggNOG" id="COG4221">
    <property type="taxonomic scope" value="Bacteria"/>
</dbReference>
<proteinExistence type="inferred from homology"/>
<comment type="similarity">
    <text evidence="1">Belongs to the short-chain dehydrogenases/reductases (SDR) family.</text>
</comment>
<dbReference type="CDD" id="cd05233">
    <property type="entry name" value="SDR_c"/>
    <property type="match status" value="1"/>
</dbReference>
<keyword evidence="5" id="KW-1185">Reference proteome</keyword>
<evidence type="ECO:0008006" key="6">
    <source>
        <dbReference type="Google" id="ProtNLM"/>
    </source>
</evidence>
<organism evidence="4 5">
    <name type="scientific">Endozoicomonas montiporae</name>
    <dbReference type="NCBI Taxonomy" id="1027273"/>
    <lineage>
        <taxon>Bacteria</taxon>
        <taxon>Pseudomonadati</taxon>
        <taxon>Pseudomonadota</taxon>
        <taxon>Gammaproteobacteria</taxon>
        <taxon>Oceanospirillales</taxon>
        <taxon>Endozoicomonadaceae</taxon>
        <taxon>Endozoicomonas</taxon>
    </lineage>
</organism>
<evidence type="ECO:0000256" key="3">
    <source>
        <dbReference type="SAM" id="MobiDB-lite"/>
    </source>
</evidence>
<dbReference type="Proteomes" id="UP000028006">
    <property type="component" value="Unassembled WGS sequence"/>
</dbReference>
<accession>A0A081NAT0</accession>
<keyword evidence="2" id="KW-0560">Oxidoreductase</keyword>
<dbReference type="Gene3D" id="3.40.50.720">
    <property type="entry name" value="NAD(P)-binding Rossmann-like Domain"/>
    <property type="match status" value="1"/>
</dbReference>
<comment type="caution">
    <text evidence="4">The sequence shown here is derived from an EMBL/GenBank/DDBJ whole genome shotgun (WGS) entry which is preliminary data.</text>
</comment>
<dbReference type="PANTHER" id="PTHR43669:SF3">
    <property type="entry name" value="ALCOHOL DEHYDROGENASE, PUTATIVE (AFU_ORTHOLOGUE AFUA_3G03445)-RELATED"/>
    <property type="match status" value="1"/>
</dbReference>
<dbReference type="RefSeq" id="WP_034872836.1">
    <property type="nucleotide sequence ID" value="NZ_JOKG01000001.1"/>
</dbReference>